<dbReference type="Proteomes" id="UP001054837">
    <property type="component" value="Unassembled WGS sequence"/>
</dbReference>
<evidence type="ECO:0000313" key="1">
    <source>
        <dbReference type="EMBL" id="GIY19149.1"/>
    </source>
</evidence>
<name>A0AAV4REV6_9ARAC</name>
<dbReference type="AlphaFoldDB" id="A0AAV4REV6"/>
<keyword evidence="2" id="KW-1185">Reference proteome</keyword>
<gene>
    <name evidence="1" type="ORF">CDAR_604051</name>
</gene>
<proteinExistence type="predicted"/>
<protein>
    <submittedName>
        <fullName evidence="1">Uncharacterized protein</fullName>
    </submittedName>
</protein>
<organism evidence="1 2">
    <name type="scientific">Caerostris darwini</name>
    <dbReference type="NCBI Taxonomy" id="1538125"/>
    <lineage>
        <taxon>Eukaryota</taxon>
        <taxon>Metazoa</taxon>
        <taxon>Ecdysozoa</taxon>
        <taxon>Arthropoda</taxon>
        <taxon>Chelicerata</taxon>
        <taxon>Arachnida</taxon>
        <taxon>Araneae</taxon>
        <taxon>Araneomorphae</taxon>
        <taxon>Entelegynae</taxon>
        <taxon>Araneoidea</taxon>
        <taxon>Araneidae</taxon>
        <taxon>Caerostris</taxon>
    </lineage>
</organism>
<comment type="caution">
    <text evidence="1">The sequence shown here is derived from an EMBL/GenBank/DDBJ whole genome shotgun (WGS) entry which is preliminary data.</text>
</comment>
<accession>A0AAV4REV6</accession>
<sequence length="126" mass="14514">MGRLDTRKHRVRVKCNRVQTKQETFGRLPLGPWLVLTGGMSASKIRLEAKEDLLERRSGERRSSILHHPFYHPPAVSGDLPHPSFTHLHTVQSIGKGIFQRACAEETSVLFFFFPQPEEKRRGNRK</sequence>
<dbReference type="EMBL" id="BPLQ01006016">
    <property type="protein sequence ID" value="GIY19149.1"/>
    <property type="molecule type" value="Genomic_DNA"/>
</dbReference>
<evidence type="ECO:0000313" key="2">
    <source>
        <dbReference type="Proteomes" id="UP001054837"/>
    </source>
</evidence>
<reference evidence="1 2" key="1">
    <citation type="submission" date="2021-06" db="EMBL/GenBank/DDBJ databases">
        <title>Caerostris darwini draft genome.</title>
        <authorList>
            <person name="Kono N."/>
            <person name="Arakawa K."/>
        </authorList>
    </citation>
    <scope>NUCLEOTIDE SEQUENCE [LARGE SCALE GENOMIC DNA]</scope>
</reference>